<evidence type="ECO:0000313" key="2">
    <source>
        <dbReference type="EMBL" id="RRT73656.1"/>
    </source>
</evidence>
<accession>A0A427ABS0</accession>
<dbReference type="EMBL" id="AMZH03003028">
    <property type="protein sequence ID" value="RRT73656.1"/>
    <property type="molecule type" value="Genomic_DNA"/>
</dbReference>
<proteinExistence type="predicted"/>
<comment type="caution">
    <text evidence="2">The sequence shown here is derived from an EMBL/GenBank/DDBJ whole genome shotgun (WGS) entry which is preliminary data.</text>
</comment>
<evidence type="ECO:0000313" key="3">
    <source>
        <dbReference type="Proteomes" id="UP000287651"/>
    </source>
</evidence>
<organism evidence="2 3">
    <name type="scientific">Ensete ventricosum</name>
    <name type="common">Abyssinian banana</name>
    <name type="synonym">Musa ensete</name>
    <dbReference type="NCBI Taxonomy" id="4639"/>
    <lineage>
        <taxon>Eukaryota</taxon>
        <taxon>Viridiplantae</taxon>
        <taxon>Streptophyta</taxon>
        <taxon>Embryophyta</taxon>
        <taxon>Tracheophyta</taxon>
        <taxon>Spermatophyta</taxon>
        <taxon>Magnoliopsida</taxon>
        <taxon>Liliopsida</taxon>
        <taxon>Zingiberales</taxon>
        <taxon>Musaceae</taxon>
        <taxon>Ensete</taxon>
    </lineage>
</organism>
<feature type="region of interest" description="Disordered" evidence="1">
    <location>
        <begin position="27"/>
        <end position="63"/>
    </location>
</feature>
<evidence type="ECO:0000256" key="1">
    <source>
        <dbReference type="SAM" id="MobiDB-lite"/>
    </source>
</evidence>
<dbReference type="Proteomes" id="UP000287651">
    <property type="component" value="Unassembled WGS sequence"/>
</dbReference>
<protein>
    <submittedName>
        <fullName evidence="2">Uncharacterized protein</fullName>
    </submittedName>
</protein>
<name>A0A427ABS0_ENSVE</name>
<gene>
    <name evidence="2" type="ORF">B296_00004721</name>
</gene>
<dbReference type="AlphaFoldDB" id="A0A427ABS0"/>
<sequence>MSNQPAVEVGRRSEAREPFPLLGFHLEGPVGRGRRGSGRELPRQFAGRPGHESRPGAAWPQGGDRRLSCDCGHLRLMDGSLRQLVMVATLVLLLKCRLRCFVCHQRAFLWPKCWNAIQPLVSRDSDVGRLRCVA</sequence>
<reference evidence="2 3" key="1">
    <citation type="journal article" date="2014" name="Agronomy (Basel)">
        <title>A Draft Genome Sequence for Ensete ventricosum, the Drought-Tolerant Tree Against Hunger.</title>
        <authorList>
            <person name="Harrison J."/>
            <person name="Moore K.A."/>
            <person name="Paszkiewicz K."/>
            <person name="Jones T."/>
            <person name="Grant M."/>
            <person name="Ambacheew D."/>
            <person name="Muzemil S."/>
            <person name="Studholme D.J."/>
        </authorList>
    </citation>
    <scope>NUCLEOTIDE SEQUENCE [LARGE SCALE GENOMIC DNA]</scope>
</reference>